<dbReference type="Pfam" id="PF00011">
    <property type="entry name" value="HSP20"/>
    <property type="match status" value="1"/>
</dbReference>
<feature type="domain" description="SHSP" evidence="3">
    <location>
        <begin position="32"/>
        <end position="148"/>
    </location>
</feature>
<dbReference type="SUPFAM" id="SSF49764">
    <property type="entry name" value="HSP20-like chaperones"/>
    <property type="match status" value="1"/>
</dbReference>
<dbReference type="Proteomes" id="UP000030595">
    <property type="component" value="Unassembled WGS sequence"/>
</dbReference>
<evidence type="ECO:0000259" key="3">
    <source>
        <dbReference type="PROSITE" id="PS01031"/>
    </source>
</evidence>
<dbReference type="AlphaFoldDB" id="A0A0A3J583"/>
<comment type="caution">
    <text evidence="4">The sequence shown here is derived from an EMBL/GenBank/DDBJ whole genome shotgun (WGS) entry which is preliminary data.</text>
</comment>
<comment type="similarity">
    <text evidence="1 2">Belongs to the small heat shock protein (HSP20) family.</text>
</comment>
<name>A0A0A3J583_9BACL</name>
<evidence type="ECO:0000256" key="1">
    <source>
        <dbReference type="PROSITE-ProRule" id="PRU00285"/>
    </source>
</evidence>
<proteinExistence type="inferred from homology"/>
<organism evidence="4 5">
    <name type="scientific">Ureibacillus massiliensis 4400831 = CIP 108448 = CCUG 49529</name>
    <dbReference type="NCBI Taxonomy" id="1211035"/>
    <lineage>
        <taxon>Bacteria</taxon>
        <taxon>Bacillati</taxon>
        <taxon>Bacillota</taxon>
        <taxon>Bacilli</taxon>
        <taxon>Bacillales</taxon>
        <taxon>Caryophanaceae</taxon>
        <taxon>Ureibacillus</taxon>
    </lineage>
</organism>
<reference evidence="4 5" key="1">
    <citation type="submission" date="2014-02" db="EMBL/GenBank/DDBJ databases">
        <title>Draft genome sequence of Lysinibacillus massiliensis CCUG 49529.</title>
        <authorList>
            <person name="Zhang F."/>
            <person name="Wang G."/>
            <person name="Zhang L."/>
        </authorList>
    </citation>
    <scope>NUCLEOTIDE SEQUENCE [LARGE SCALE GENOMIC DNA]</scope>
    <source>
        <strain evidence="4 5">CCUG 49529</strain>
    </source>
</reference>
<dbReference type="InterPro" id="IPR031107">
    <property type="entry name" value="Small_HSP"/>
</dbReference>
<evidence type="ECO:0000256" key="2">
    <source>
        <dbReference type="RuleBase" id="RU003616"/>
    </source>
</evidence>
<dbReference type="PROSITE" id="PS01031">
    <property type="entry name" value="SHSP"/>
    <property type="match status" value="1"/>
</dbReference>
<keyword evidence="5" id="KW-1185">Reference proteome</keyword>
<sequence length="148" mass="17431">MFDLSPFRKRTDELFNHIEKVFDEMLNDSNFPILSEQMKSLRSEFTEGKDAYFIEVGVPGFSKEDIQIDLENNQLTIVAKRDERNEMRDKDDQIIRYHRQFGQFVRQFYVPNIDQDQVEAKLDKGLLKIKLPKLTLGDSGSPKRIDID</sequence>
<dbReference type="OrthoDB" id="9811615at2"/>
<gene>
    <name evidence="4" type="ORF">CD30_12510</name>
</gene>
<protein>
    <submittedName>
        <fullName evidence="4">Heat-shock protein Hsp20</fullName>
    </submittedName>
</protein>
<dbReference type="InterPro" id="IPR008978">
    <property type="entry name" value="HSP20-like_chaperone"/>
</dbReference>
<dbReference type="RefSeq" id="WP_036177259.1">
    <property type="nucleotide sequence ID" value="NZ_AVCZ01000022.1"/>
</dbReference>
<dbReference type="eggNOG" id="COG0071">
    <property type="taxonomic scope" value="Bacteria"/>
</dbReference>
<dbReference type="CDD" id="cd06471">
    <property type="entry name" value="ACD_LpsHSP_like"/>
    <property type="match status" value="1"/>
</dbReference>
<dbReference type="PANTHER" id="PTHR11527">
    <property type="entry name" value="HEAT-SHOCK PROTEIN 20 FAMILY MEMBER"/>
    <property type="match status" value="1"/>
</dbReference>
<dbReference type="InterPro" id="IPR002068">
    <property type="entry name" value="A-crystallin/Hsp20_dom"/>
</dbReference>
<evidence type="ECO:0000313" key="4">
    <source>
        <dbReference type="EMBL" id="KGR90283.1"/>
    </source>
</evidence>
<dbReference type="Gene3D" id="2.60.40.790">
    <property type="match status" value="1"/>
</dbReference>
<evidence type="ECO:0000313" key="5">
    <source>
        <dbReference type="Proteomes" id="UP000030595"/>
    </source>
</evidence>
<accession>A0A0A3J583</accession>
<dbReference type="EMBL" id="JPVQ01000022">
    <property type="protein sequence ID" value="KGR90283.1"/>
    <property type="molecule type" value="Genomic_DNA"/>
</dbReference>